<dbReference type="PANTHER" id="PTHR43011">
    <property type="entry name" value="IRON-SULFUR CLUSTER ASSEMBLY 2 HOMOLOG, MITOCHONDRIAL"/>
    <property type="match status" value="1"/>
</dbReference>
<dbReference type="GO" id="GO:0051537">
    <property type="term" value="F:2 iron, 2 sulfur cluster binding"/>
    <property type="evidence" value="ECO:0007669"/>
    <property type="project" value="UniProtKB-ARBA"/>
</dbReference>
<dbReference type="InterPro" id="IPR016092">
    <property type="entry name" value="ATAP"/>
</dbReference>
<accession>A0A2D2CZ12</accession>
<dbReference type="InterPro" id="IPR017870">
    <property type="entry name" value="FeS_cluster_insertion_CS"/>
</dbReference>
<dbReference type="Pfam" id="PF01521">
    <property type="entry name" value="Fe-S_biosyn"/>
    <property type="match status" value="1"/>
</dbReference>
<dbReference type="InterPro" id="IPR000361">
    <property type="entry name" value="ATAP_core_dom"/>
</dbReference>
<sequence length="106" mass="11134">MIELTDSALNAVRSAISGAGQEVEGLRIMVEAGGCAGFKYMMGLVNEANPADHLFERDGVKVFVEEGSLAYLDGTKVDFVNGLEGSGFTFENPQAKSSCSCGKSFG</sequence>
<dbReference type="GO" id="GO:0051539">
    <property type="term" value="F:4 iron, 4 sulfur cluster binding"/>
    <property type="evidence" value="ECO:0007669"/>
    <property type="project" value="TreeGrafter"/>
</dbReference>
<evidence type="ECO:0000313" key="2">
    <source>
        <dbReference type="EMBL" id="ATQ67955.1"/>
    </source>
</evidence>
<keyword evidence="3" id="KW-1185">Reference proteome</keyword>
<evidence type="ECO:0000313" key="3">
    <source>
        <dbReference type="Proteomes" id="UP000230709"/>
    </source>
</evidence>
<proteinExistence type="predicted"/>
<dbReference type="AlphaFoldDB" id="A0A2D2CZ12"/>
<name>A0A2D2CZ12_METT3</name>
<dbReference type="STRING" id="595536.GCA_000178815_03416"/>
<dbReference type="Proteomes" id="UP000230709">
    <property type="component" value="Chromosome"/>
</dbReference>
<dbReference type="GO" id="GO:0005506">
    <property type="term" value="F:iron ion binding"/>
    <property type="evidence" value="ECO:0007669"/>
    <property type="project" value="TreeGrafter"/>
</dbReference>
<dbReference type="PROSITE" id="PS01152">
    <property type="entry name" value="HESB"/>
    <property type="match status" value="1"/>
</dbReference>
<dbReference type="NCBIfam" id="TIGR00049">
    <property type="entry name" value="iron-sulfur cluster assembly accessory protein"/>
    <property type="match status" value="1"/>
</dbReference>
<dbReference type="SUPFAM" id="SSF89360">
    <property type="entry name" value="HesB-like domain"/>
    <property type="match status" value="1"/>
</dbReference>
<reference evidence="3" key="1">
    <citation type="submission" date="2017-10" db="EMBL/GenBank/DDBJ databases">
        <title>Completed PacBio SMRT sequence of Methylosinus trichosporium OB3b reveals presence of a third large plasmid.</title>
        <authorList>
            <person name="Charles T.C."/>
            <person name="Lynch M.D.J."/>
            <person name="Heil J.R."/>
            <person name="Cheng J."/>
        </authorList>
    </citation>
    <scope>NUCLEOTIDE SEQUENCE [LARGE SCALE GENOMIC DNA]</scope>
    <source>
        <strain evidence="3">OB3b</strain>
    </source>
</reference>
<dbReference type="Gene3D" id="2.60.300.12">
    <property type="entry name" value="HesB-like domain"/>
    <property type="match status" value="1"/>
</dbReference>
<dbReference type="GO" id="GO:0016226">
    <property type="term" value="P:iron-sulfur cluster assembly"/>
    <property type="evidence" value="ECO:0007669"/>
    <property type="project" value="InterPro"/>
</dbReference>
<organism evidence="2 3">
    <name type="scientific">Methylosinus trichosporium (strain ATCC 35070 / NCIMB 11131 / UNIQEM 75 / OB3b)</name>
    <dbReference type="NCBI Taxonomy" id="595536"/>
    <lineage>
        <taxon>Bacteria</taxon>
        <taxon>Pseudomonadati</taxon>
        <taxon>Pseudomonadota</taxon>
        <taxon>Alphaproteobacteria</taxon>
        <taxon>Hyphomicrobiales</taxon>
        <taxon>Methylocystaceae</taxon>
        <taxon>Methylosinus</taxon>
    </lineage>
</organism>
<dbReference type="PANTHER" id="PTHR43011:SF1">
    <property type="entry name" value="IRON-SULFUR CLUSTER ASSEMBLY 2 HOMOLOG, MITOCHONDRIAL"/>
    <property type="match status" value="1"/>
</dbReference>
<dbReference type="RefSeq" id="WP_004448285.1">
    <property type="nucleotide sequence ID" value="NZ_ADVE02000001.1"/>
</dbReference>
<feature type="domain" description="Core" evidence="1">
    <location>
        <begin position="2"/>
        <end position="103"/>
    </location>
</feature>
<dbReference type="InterPro" id="IPR035903">
    <property type="entry name" value="HesB-like_dom_sf"/>
</dbReference>
<evidence type="ECO:0000259" key="1">
    <source>
        <dbReference type="Pfam" id="PF01521"/>
    </source>
</evidence>
<dbReference type="KEGG" id="mtw:CQW49_08680"/>
<dbReference type="EMBL" id="CP023737">
    <property type="protein sequence ID" value="ATQ67955.1"/>
    <property type="molecule type" value="Genomic_DNA"/>
</dbReference>
<gene>
    <name evidence="2" type="ORF">CQW49_08680</name>
</gene>
<protein>
    <submittedName>
        <fullName evidence="2">Iron-sulfur cluster assembly accessory protein</fullName>
    </submittedName>
</protein>